<proteinExistence type="predicted"/>
<organism evidence="1 2">
    <name type="scientific">Athelia psychrophila</name>
    <dbReference type="NCBI Taxonomy" id="1759441"/>
    <lineage>
        <taxon>Eukaryota</taxon>
        <taxon>Fungi</taxon>
        <taxon>Dikarya</taxon>
        <taxon>Basidiomycota</taxon>
        <taxon>Agaricomycotina</taxon>
        <taxon>Agaricomycetes</taxon>
        <taxon>Agaricomycetidae</taxon>
        <taxon>Atheliales</taxon>
        <taxon>Atheliaceae</taxon>
        <taxon>Athelia</taxon>
    </lineage>
</organism>
<sequence>MPPTTAASSFSTIGILGQATVNNVGGDFNIAGDYNAHGTDAAKEQEVCRWLTAPDISRNYNAARETHRAQTGSWFICGEAFLKWKELPDNPLWVYGSRKSQDGL</sequence>
<keyword evidence="2" id="KW-1185">Reference proteome</keyword>
<evidence type="ECO:0000313" key="2">
    <source>
        <dbReference type="Proteomes" id="UP000076532"/>
    </source>
</evidence>
<name>A0A167UJA5_9AGAM</name>
<evidence type="ECO:0000313" key="1">
    <source>
        <dbReference type="EMBL" id="KZP04004.1"/>
    </source>
</evidence>
<protein>
    <submittedName>
        <fullName evidence="1">Uncharacterized protein</fullName>
    </submittedName>
</protein>
<dbReference type="OrthoDB" id="7464126at2759"/>
<dbReference type="Proteomes" id="UP000076532">
    <property type="component" value="Unassembled WGS sequence"/>
</dbReference>
<accession>A0A167UJA5</accession>
<gene>
    <name evidence="1" type="ORF">FIBSPDRAFT_432456</name>
</gene>
<dbReference type="EMBL" id="KV417970">
    <property type="protein sequence ID" value="KZP04004.1"/>
    <property type="molecule type" value="Genomic_DNA"/>
</dbReference>
<reference evidence="1 2" key="1">
    <citation type="journal article" date="2016" name="Mol. Biol. Evol.">
        <title>Comparative Genomics of Early-Diverging Mushroom-Forming Fungi Provides Insights into the Origins of Lignocellulose Decay Capabilities.</title>
        <authorList>
            <person name="Nagy L.G."/>
            <person name="Riley R."/>
            <person name="Tritt A."/>
            <person name="Adam C."/>
            <person name="Daum C."/>
            <person name="Floudas D."/>
            <person name="Sun H."/>
            <person name="Yadav J.S."/>
            <person name="Pangilinan J."/>
            <person name="Larsson K.H."/>
            <person name="Matsuura K."/>
            <person name="Barry K."/>
            <person name="Labutti K."/>
            <person name="Kuo R."/>
            <person name="Ohm R.A."/>
            <person name="Bhattacharya S.S."/>
            <person name="Shirouzu T."/>
            <person name="Yoshinaga Y."/>
            <person name="Martin F.M."/>
            <person name="Grigoriev I.V."/>
            <person name="Hibbett D.S."/>
        </authorList>
    </citation>
    <scope>NUCLEOTIDE SEQUENCE [LARGE SCALE GENOMIC DNA]</scope>
    <source>
        <strain evidence="1 2">CBS 109695</strain>
    </source>
</reference>
<dbReference type="AlphaFoldDB" id="A0A167UJA5"/>